<sequence>MSISKQEKVPAGKGMSAFTGEDGRNKDSPIEEGTIHPLGLDEAGEHVKGTFTGSTEQHPFAIPANAEYWRQVYEVAKYEGRHRFDPFFQWGSTEEKKLVRKLNLYIMVWVWVMFSSLDLIRRNLNRAVSDNMLDELNMDTNDFNTGQTIYLACFLAAELPGGLISKKIGPDIMTPICIISWGLISACQCAVTNKAGFFVTRAMLGLSQGGFIPEMVLYLSYFFKGNELPIRLSIFWTAIPVTQIIGSVLAAGLLRMRGIAGWSGWQWLFLIEGLMSVLIGLITFLVMPASVTETRKICRGRASWLYGKSGWFTEREEKVLVNRILRDDPSKGDMNNRQAVNLKGIWKAIADYDLWPTYLLGITAFIPFQPAANYLSLTLRTLGYTVFEANMLAVPGYFLFLVNILVIVWLSERFNERLLFSAVSNIWVLPFLIGLVAIPRTASPWIRYALLTGVNGEPYTHAILVGMISRNSNSVGTRAVSAAIYNICYQIGSICAVNIYRENDRPYYYRGNHILVGLTSANILIFVLAKWYYIKRNEKKQKKWDKLSTSEQELYLSTTEDTGTKRINVRFAH</sequence>
<dbReference type="PANTHER" id="PTHR43791:SF65">
    <property type="entry name" value="MAJOR FACILITATOR SUPERFAMILY (MFS) PROFILE DOMAIN-CONTAINING PROTEIN-RELATED"/>
    <property type="match status" value="1"/>
</dbReference>
<dbReference type="Pfam" id="PF07690">
    <property type="entry name" value="MFS_1"/>
    <property type="match status" value="1"/>
</dbReference>
<feature type="domain" description="Major facilitator superfamily (MFS) profile" evidence="8">
    <location>
        <begin position="104"/>
        <end position="573"/>
    </location>
</feature>
<dbReference type="InterPro" id="IPR011701">
    <property type="entry name" value="MFS"/>
</dbReference>
<evidence type="ECO:0000256" key="4">
    <source>
        <dbReference type="ARBA" id="ARBA00022989"/>
    </source>
</evidence>
<evidence type="ECO:0000256" key="1">
    <source>
        <dbReference type="ARBA" id="ARBA00004141"/>
    </source>
</evidence>
<dbReference type="GO" id="GO:0016020">
    <property type="term" value="C:membrane"/>
    <property type="evidence" value="ECO:0007669"/>
    <property type="project" value="UniProtKB-SubCell"/>
</dbReference>
<evidence type="ECO:0000259" key="8">
    <source>
        <dbReference type="PROSITE" id="PS50850"/>
    </source>
</evidence>
<evidence type="ECO:0000256" key="5">
    <source>
        <dbReference type="ARBA" id="ARBA00023136"/>
    </source>
</evidence>
<dbReference type="FunFam" id="1.20.1250.20:FF:000106">
    <property type="entry name" value="MFS transporter, putative"/>
    <property type="match status" value="1"/>
</dbReference>
<dbReference type="Gene3D" id="1.20.1250.20">
    <property type="entry name" value="MFS general substrate transporter like domains"/>
    <property type="match status" value="1"/>
</dbReference>
<keyword evidence="4 7" id="KW-1133">Transmembrane helix</keyword>
<feature type="region of interest" description="Disordered" evidence="6">
    <location>
        <begin position="1"/>
        <end position="39"/>
    </location>
</feature>
<evidence type="ECO:0000256" key="2">
    <source>
        <dbReference type="ARBA" id="ARBA00022448"/>
    </source>
</evidence>
<dbReference type="AlphaFoldDB" id="A0A438N1C5"/>
<dbReference type="EMBL" id="NAJM01000028">
    <property type="protein sequence ID" value="RVX69538.1"/>
    <property type="molecule type" value="Genomic_DNA"/>
</dbReference>
<proteinExistence type="predicted"/>
<evidence type="ECO:0000313" key="10">
    <source>
        <dbReference type="Proteomes" id="UP000288859"/>
    </source>
</evidence>
<feature type="transmembrane region" description="Helical" evidence="7">
    <location>
        <begin position="512"/>
        <end position="533"/>
    </location>
</feature>
<dbReference type="GO" id="GO:0022857">
    <property type="term" value="F:transmembrane transporter activity"/>
    <property type="evidence" value="ECO:0007669"/>
    <property type="project" value="InterPro"/>
</dbReference>
<comment type="caution">
    <text evidence="9">The sequence shown here is derived from an EMBL/GenBank/DDBJ whole genome shotgun (WGS) entry which is preliminary data.</text>
</comment>
<name>A0A438N1C5_EXOME</name>
<evidence type="ECO:0000256" key="6">
    <source>
        <dbReference type="SAM" id="MobiDB-lite"/>
    </source>
</evidence>
<gene>
    <name evidence="9" type="ORF">B0A52_06602</name>
</gene>
<keyword evidence="5 7" id="KW-0472">Membrane</keyword>
<accession>A0A438N1C5</accession>
<feature type="transmembrane region" description="Helical" evidence="7">
    <location>
        <begin position="418"/>
        <end position="439"/>
    </location>
</feature>
<evidence type="ECO:0000256" key="7">
    <source>
        <dbReference type="SAM" id="Phobius"/>
    </source>
</evidence>
<feature type="transmembrane region" description="Helical" evidence="7">
    <location>
        <begin position="234"/>
        <end position="255"/>
    </location>
</feature>
<reference evidence="9 10" key="1">
    <citation type="submission" date="2017-03" db="EMBL/GenBank/DDBJ databases">
        <title>Genomes of endolithic fungi from Antarctica.</title>
        <authorList>
            <person name="Coleine C."/>
            <person name="Masonjones S."/>
            <person name="Stajich J.E."/>
        </authorList>
    </citation>
    <scope>NUCLEOTIDE SEQUENCE [LARGE SCALE GENOMIC DNA]</scope>
    <source>
        <strain evidence="9 10">CCFEE 6314</strain>
    </source>
</reference>
<keyword evidence="2" id="KW-0813">Transport</keyword>
<dbReference type="InterPro" id="IPR020846">
    <property type="entry name" value="MFS_dom"/>
</dbReference>
<feature type="transmembrane region" description="Helical" evidence="7">
    <location>
        <begin position="392"/>
        <end position="411"/>
    </location>
</feature>
<dbReference type="VEuPathDB" id="FungiDB:PV10_03674"/>
<evidence type="ECO:0000313" key="9">
    <source>
        <dbReference type="EMBL" id="RVX69538.1"/>
    </source>
</evidence>
<dbReference type="PANTHER" id="PTHR43791">
    <property type="entry name" value="PERMEASE-RELATED"/>
    <property type="match status" value="1"/>
</dbReference>
<feature type="compositionally biased region" description="Basic and acidic residues" evidence="6">
    <location>
        <begin position="1"/>
        <end position="10"/>
    </location>
</feature>
<keyword evidence="3 7" id="KW-0812">Transmembrane</keyword>
<organism evidence="9 10">
    <name type="scientific">Exophiala mesophila</name>
    <name type="common">Black yeast-like fungus</name>
    <dbReference type="NCBI Taxonomy" id="212818"/>
    <lineage>
        <taxon>Eukaryota</taxon>
        <taxon>Fungi</taxon>
        <taxon>Dikarya</taxon>
        <taxon>Ascomycota</taxon>
        <taxon>Pezizomycotina</taxon>
        <taxon>Eurotiomycetes</taxon>
        <taxon>Chaetothyriomycetidae</taxon>
        <taxon>Chaetothyriales</taxon>
        <taxon>Herpotrichiellaceae</taxon>
        <taxon>Exophiala</taxon>
    </lineage>
</organism>
<dbReference type="InterPro" id="IPR036259">
    <property type="entry name" value="MFS_trans_sf"/>
</dbReference>
<feature type="transmembrane region" description="Helical" evidence="7">
    <location>
        <begin position="267"/>
        <end position="287"/>
    </location>
</feature>
<dbReference type="Proteomes" id="UP000288859">
    <property type="component" value="Unassembled WGS sequence"/>
</dbReference>
<dbReference type="SUPFAM" id="SSF103473">
    <property type="entry name" value="MFS general substrate transporter"/>
    <property type="match status" value="1"/>
</dbReference>
<dbReference type="OrthoDB" id="1935484at2759"/>
<evidence type="ECO:0000256" key="3">
    <source>
        <dbReference type="ARBA" id="ARBA00022692"/>
    </source>
</evidence>
<dbReference type="PROSITE" id="PS50850">
    <property type="entry name" value="MFS"/>
    <property type="match status" value="1"/>
</dbReference>
<protein>
    <recommendedName>
        <fullName evidence="8">Major facilitator superfamily (MFS) profile domain-containing protein</fullName>
    </recommendedName>
</protein>
<comment type="subcellular location">
    <subcellularLocation>
        <location evidence="1">Membrane</location>
        <topology evidence="1">Multi-pass membrane protein</topology>
    </subcellularLocation>
</comment>